<sequence>MAAVVDATDGFVVVGSATTGEESLTAVAELAPDLVLMDVNLPGIDGIEATRRLGAGRGGPVVVLLSTYDEDQVDAAGCGATSYIPKAAFGPDRLADAWADALGTRTADQG</sequence>
<dbReference type="PROSITE" id="PS50110">
    <property type="entry name" value="RESPONSE_REGULATORY"/>
    <property type="match status" value="1"/>
</dbReference>
<organism evidence="6 7">
    <name type="scientific">Nocardioides guangzhouensis</name>
    <dbReference type="NCBI Taxonomy" id="2497878"/>
    <lineage>
        <taxon>Bacteria</taxon>
        <taxon>Bacillati</taxon>
        <taxon>Actinomycetota</taxon>
        <taxon>Actinomycetes</taxon>
        <taxon>Propionibacteriales</taxon>
        <taxon>Nocardioidaceae</taxon>
        <taxon>Nocardioides</taxon>
    </lineage>
</organism>
<evidence type="ECO:0000256" key="3">
    <source>
        <dbReference type="ARBA" id="ARBA00023163"/>
    </source>
</evidence>
<evidence type="ECO:0000256" key="1">
    <source>
        <dbReference type="ARBA" id="ARBA00023015"/>
    </source>
</evidence>
<comment type="caution">
    <text evidence="6">The sequence shown here is derived from an EMBL/GenBank/DDBJ whole genome shotgun (WGS) entry which is preliminary data.</text>
</comment>
<dbReference type="CDD" id="cd17535">
    <property type="entry name" value="REC_NarL-like"/>
    <property type="match status" value="1"/>
</dbReference>
<evidence type="ECO:0000313" key="7">
    <source>
        <dbReference type="Proteomes" id="UP000295198"/>
    </source>
</evidence>
<evidence type="ECO:0000256" key="4">
    <source>
        <dbReference type="PROSITE-ProRule" id="PRU00169"/>
    </source>
</evidence>
<evidence type="ECO:0000259" key="5">
    <source>
        <dbReference type="PROSITE" id="PS50110"/>
    </source>
</evidence>
<evidence type="ECO:0000256" key="2">
    <source>
        <dbReference type="ARBA" id="ARBA00023125"/>
    </source>
</evidence>
<keyword evidence="3" id="KW-0804">Transcription</keyword>
<dbReference type="EMBL" id="SDKM01000015">
    <property type="protein sequence ID" value="RYP85731.1"/>
    <property type="molecule type" value="Genomic_DNA"/>
</dbReference>
<name>A0A4Q4ZEB7_9ACTN</name>
<feature type="domain" description="Response regulatory" evidence="5">
    <location>
        <begin position="1"/>
        <end position="101"/>
    </location>
</feature>
<gene>
    <name evidence="6" type="ORF">EKO23_11985</name>
</gene>
<dbReference type="OrthoDB" id="7352332at2"/>
<feature type="modified residue" description="4-aspartylphosphate" evidence="4">
    <location>
        <position position="38"/>
    </location>
</feature>
<dbReference type="PANTHER" id="PTHR43214:SF24">
    <property type="entry name" value="TRANSCRIPTIONAL REGULATORY PROTEIN NARL-RELATED"/>
    <property type="match status" value="1"/>
</dbReference>
<dbReference type="Proteomes" id="UP000295198">
    <property type="component" value="Unassembled WGS sequence"/>
</dbReference>
<keyword evidence="1" id="KW-0805">Transcription regulation</keyword>
<dbReference type="GO" id="GO:0000160">
    <property type="term" value="P:phosphorelay signal transduction system"/>
    <property type="evidence" value="ECO:0007669"/>
    <property type="project" value="InterPro"/>
</dbReference>
<keyword evidence="4" id="KW-0597">Phosphoprotein</keyword>
<accession>A0A4Q4ZEB7</accession>
<keyword evidence="2" id="KW-0238">DNA-binding</keyword>
<dbReference type="GO" id="GO:0003677">
    <property type="term" value="F:DNA binding"/>
    <property type="evidence" value="ECO:0007669"/>
    <property type="project" value="UniProtKB-KW"/>
</dbReference>
<dbReference type="Pfam" id="PF00072">
    <property type="entry name" value="Response_reg"/>
    <property type="match status" value="1"/>
</dbReference>
<protein>
    <submittedName>
        <fullName evidence="6">Response regulator</fullName>
    </submittedName>
</protein>
<dbReference type="SMART" id="SM00448">
    <property type="entry name" value="REC"/>
    <property type="match status" value="1"/>
</dbReference>
<reference evidence="6 7" key="1">
    <citation type="submission" date="2019-01" db="EMBL/GenBank/DDBJ databases">
        <title>Nocardioides guangzhouensis sp. nov., an actinobacterium isolated from soil.</title>
        <authorList>
            <person name="Fu Y."/>
            <person name="Cai Y."/>
            <person name="Lin Z."/>
            <person name="Chen P."/>
        </authorList>
    </citation>
    <scope>NUCLEOTIDE SEQUENCE [LARGE SCALE GENOMIC DNA]</scope>
    <source>
        <strain evidence="6 7">130</strain>
    </source>
</reference>
<dbReference type="InterPro" id="IPR058245">
    <property type="entry name" value="NreC/VraR/RcsB-like_REC"/>
</dbReference>
<keyword evidence="7" id="KW-1185">Reference proteome</keyword>
<dbReference type="Gene3D" id="3.40.50.2300">
    <property type="match status" value="1"/>
</dbReference>
<proteinExistence type="predicted"/>
<evidence type="ECO:0000313" key="6">
    <source>
        <dbReference type="EMBL" id="RYP85731.1"/>
    </source>
</evidence>
<dbReference type="PANTHER" id="PTHR43214">
    <property type="entry name" value="TWO-COMPONENT RESPONSE REGULATOR"/>
    <property type="match status" value="1"/>
</dbReference>
<dbReference type="AlphaFoldDB" id="A0A4Q4ZEB7"/>
<dbReference type="InterPro" id="IPR039420">
    <property type="entry name" value="WalR-like"/>
</dbReference>
<dbReference type="InterPro" id="IPR001789">
    <property type="entry name" value="Sig_transdc_resp-reg_receiver"/>
</dbReference>
<dbReference type="InterPro" id="IPR011006">
    <property type="entry name" value="CheY-like_superfamily"/>
</dbReference>
<dbReference type="SUPFAM" id="SSF52172">
    <property type="entry name" value="CheY-like"/>
    <property type="match status" value="1"/>
</dbReference>